<feature type="domain" description="HTH cro/C1-type" evidence="1">
    <location>
        <begin position="9"/>
        <end position="65"/>
    </location>
</feature>
<dbReference type="InterPro" id="IPR010982">
    <property type="entry name" value="Lambda_DNA-bd_dom_sf"/>
</dbReference>
<evidence type="ECO:0000259" key="1">
    <source>
        <dbReference type="PROSITE" id="PS50943"/>
    </source>
</evidence>
<proteinExistence type="predicted"/>
<name>A0ABT2MJU1_9CYAN</name>
<evidence type="ECO:0000313" key="3">
    <source>
        <dbReference type="Proteomes" id="UP001525890"/>
    </source>
</evidence>
<dbReference type="CDD" id="cd00093">
    <property type="entry name" value="HTH_XRE"/>
    <property type="match status" value="1"/>
</dbReference>
<keyword evidence="3" id="KW-1185">Reference proteome</keyword>
<dbReference type="Proteomes" id="UP001525890">
    <property type="component" value="Unassembled WGS sequence"/>
</dbReference>
<dbReference type="Pfam" id="PF13443">
    <property type="entry name" value="HTH_26"/>
    <property type="match status" value="1"/>
</dbReference>
<evidence type="ECO:0000313" key="2">
    <source>
        <dbReference type="EMBL" id="MCT7965006.1"/>
    </source>
</evidence>
<dbReference type="SUPFAM" id="SSF47413">
    <property type="entry name" value="lambda repressor-like DNA-binding domains"/>
    <property type="match status" value="1"/>
</dbReference>
<protein>
    <submittedName>
        <fullName evidence="2">Helix-turn-helix transcriptional regulator</fullName>
    </submittedName>
</protein>
<dbReference type="InterPro" id="IPR001387">
    <property type="entry name" value="Cro/C1-type_HTH"/>
</dbReference>
<dbReference type="RefSeq" id="WP_367291863.1">
    <property type="nucleotide sequence ID" value="NZ_JAMXFF010000002.1"/>
</dbReference>
<organism evidence="2 3">
    <name type="scientific">Laspinema palackyanum D2a</name>
    <dbReference type="NCBI Taxonomy" id="2953684"/>
    <lineage>
        <taxon>Bacteria</taxon>
        <taxon>Bacillati</taxon>
        <taxon>Cyanobacteriota</taxon>
        <taxon>Cyanophyceae</taxon>
        <taxon>Oscillatoriophycideae</taxon>
        <taxon>Oscillatoriales</taxon>
        <taxon>Laspinemataceae</taxon>
        <taxon>Laspinema</taxon>
        <taxon>Laspinema palackyanum</taxon>
    </lineage>
</organism>
<sequence length="74" mass="8562">MGREIKCNLDQFMASKGLTQLDLKRETGLSPITVRALQNNRFSRIDKASLEKLLDFFEVDSLDQFFTILHNEDV</sequence>
<gene>
    <name evidence="2" type="ORF">NG799_01500</name>
</gene>
<dbReference type="Gene3D" id="1.10.260.40">
    <property type="entry name" value="lambda repressor-like DNA-binding domains"/>
    <property type="match status" value="1"/>
</dbReference>
<comment type="caution">
    <text evidence="2">The sequence shown here is derived from an EMBL/GenBank/DDBJ whole genome shotgun (WGS) entry which is preliminary data.</text>
</comment>
<dbReference type="PROSITE" id="PS50943">
    <property type="entry name" value="HTH_CROC1"/>
    <property type="match status" value="1"/>
</dbReference>
<dbReference type="EMBL" id="JAMXFF010000002">
    <property type="protein sequence ID" value="MCT7965006.1"/>
    <property type="molecule type" value="Genomic_DNA"/>
</dbReference>
<reference evidence="2 3" key="1">
    <citation type="journal article" date="2022" name="Front. Microbiol.">
        <title>High genomic differentiation and limited gene flow indicate recent cryptic speciation within the genus Laspinema (cyanobacteria).</title>
        <authorList>
            <person name="Stanojkovic A."/>
            <person name="Skoupy S."/>
            <person name="Skaloud P."/>
            <person name="Dvorak P."/>
        </authorList>
    </citation>
    <scope>NUCLEOTIDE SEQUENCE [LARGE SCALE GENOMIC DNA]</scope>
    <source>
        <strain evidence="2 3">D2a</strain>
    </source>
</reference>
<accession>A0ABT2MJU1</accession>